<evidence type="ECO:0000313" key="2">
    <source>
        <dbReference type="Proteomes" id="UP000075714"/>
    </source>
</evidence>
<evidence type="ECO:0000313" key="1">
    <source>
        <dbReference type="EMBL" id="KXZ53967.1"/>
    </source>
</evidence>
<dbReference type="AlphaFoldDB" id="A0A150GVQ4"/>
<comment type="caution">
    <text evidence="1">The sequence shown here is derived from an EMBL/GenBank/DDBJ whole genome shotgun (WGS) entry which is preliminary data.</text>
</comment>
<proteinExistence type="predicted"/>
<accession>A0A150GVQ4</accession>
<organism evidence="1 2">
    <name type="scientific">Gonium pectorale</name>
    <name type="common">Green alga</name>
    <dbReference type="NCBI Taxonomy" id="33097"/>
    <lineage>
        <taxon>Eukaryota</taxon>
        <taxon>Viridiplantae</taxon>
        <taxon>Chlorophyta</taxon>
        <taxon>core chlorophytes</taxon>
        <taxon>Chlorophyceae</taxon>
        <taxon>CS clade</taxon>
        <taxon>Chlamydomonadales</taxon>
        <taxon>Volvocaceae</taxon>
        <taxon>Gonium</taxon>
    </lineage>
</organism>
<keyword evidence="2" id="KW-1185">Reference proteome</keyword>
<dbReference type="EMBL" id="LSYV01000007">
    <property type="protein sequence ID" value="KXZ53967.1"/>
    <property type="molecule type" value="Genomic_DNA"/>
</dbReference>
<reference evidence="2" key="1">
    <citation type="journal article" date="2016" name="Nat. Commun.">
        <title>The Gonium pectorale genome demonstrates co-option of cell cycle regulation during the evolution of multicellularity.</title>
        <authorList>
            <person name="Hanschen E.R."/>
            <person name="Marriage T.N."/>
            <person name="Ferris P.J."/>
            <person name="Hamaji T."/>
            <person name="Toyoda A."/>
            <person name="Fujiyama A."/>
            <person name="Neme R."/>
            <person name="Noguchi H."/>
            <person name="Minakuchi Y."/>
            <person name="Suzuki M."/>
            <person name="Kawai-Toyooka H."/>
            <person name="Smith D.R."/>
            <person name="Sparks H."/>
            <person name="Anderson J."/>
            <person name="Bakaric R."/>
            <person name="Luria V."/>
            <person name="Karger A."/>
            <person name="Kirschner M.W."/>
            <person name="Durand P.M."/>
            <person name="Michod R.E."/>
            <person name="Nozaki H."/>
            <person name="Olson B.J."/>
        </authorList>
    </citation>
    <scope>NUCLEOTIDE SEQUENCE [LARGE SCALE GENOMIC DNA]</scope>
    <source>
        <strain evidence="2">NIES-2863</strain>
    </source>
</reference>
<dbReference type="Proteomes" id="UP000075714">
    <property type="component" value="Unassembled WGS sequence"/>
</dbReference>
<sequence>MIATRRNYHEELVSTPLVAPDAIPSEILKYNPSIEDIATHRVPTPAQLIATYLHAGSLATGPTSLPESQSMPVRFYSMSMPNKDAPDALRMTLADDTDLAGKDATVFVSPAQLAKSVTDTLSRQLGRPLDSKAVYASATGVVKYELGSSTFASTTIVANLDSKDAAMAIAKLYQCRIPVITSTGPGRAKVVNGTPHMNIKAGGSSTAKVQTEAVPRLNQQGYSPLEIHPESVLLHITGTMRNGDVFSPGKALESMVSDTIMSTHLNDDGAAAAAAVAETIGSPELGLCDIRAYEASRGPAAKERLATLGVAKELQSHCHLVQCRDSNVAEAYRQLGVAYMETASGCMRLACVETLPDAGYSTPKMMDAWPQRALRLPCSSTMATPANLETLTTALAKQLSEASIMFEKFTDAAAKACPAANDALRFARMREDSGEQLPGPVIVGHGGLLYSVPALSSADAAEVLYTRTELSTGGHLYKALAEIPPSRFNSRGIPIWNLPGRELFILPATSLDAAALLAGAGGKS</sequence>
<name>A0A150GVQ4_GONPE</name>
<gene>
    <name evidence="1" type="ORF">GPECTOR_6g886</name>
</gene>
<protein>
    <submittedName>
        <fullName evidence="1">Uncharacterized protein</fullName>
    </submittedName>
</protein>